<keyword evidence="3" id="KW-1185">Reference proteome</keyword>
<dbReference type="Proteomes" id="UP000595197">
    <property type="component" value="Chromosome"/>
</dbReference>
<dbReference type="RefSeq" id="WP_201074138.1">
    <property type="nucleotide sequence ID" value="NZ_CP067420.1"/>
</dbReference>
<proteinExistence type="predicted"/>
<dbReference type="EMBL" id="CP067420">
    <property type="protein sequence ID" value="QQP88775.1"/>
    <property type="molecule type" value="Genomic_DNA"/>
</dbReference>
<evidence type="ECO:0000259" key="1">
    <source>
        <dbReference type="Pfam" id="PF21880"/>
    </source>
</evidence>
<feature type="domain" description="DUF6916" evidence="1">
    <location>
        <begin position="9"/>
        <end position="96"/>
    </location>
</feature>
<organism evidence="2 3">
    <name type="scientific">Skermanella cutis</name>
    <dbReference type="NCBI Taxonomy" id="2775420"/>
    <lineage>
        <taxon>Bacteria</taxon>
        <taxon>Pseudomonadati</taxon>
        <taxon>Pseudomonadota</taxon>
        <taxon>Alphaproteobacteria</taxon>
        <taxon>Rhodospirillales</taxon>
        <taxon>Azospirillaceae</taxon>
        <taxon>Skermanella</taxon>
    </lineage>
</organism>
<evidence type="ECO:0000313" key="2">
    <source>
        <dbReference type="EMBL" id="QQP88775.1"/>
    </source>
</evidence>
<reference evidence="2" key="1">
    <citation type="submission" date="2021-02" db="EMBL/GenBank/DDBJ databases">
        <title>Skermanella TT6 skin isolate.</title>
        <authorList>
            <person name="Lee K."/>
            <person name="Ganzorig M."/>
        </authorList>
    </citation>
    <scope>NUCLEOTIDE SEQUENCE</scope>
    <source>
        <strain evidence="2">TT6</strain>
    </source>
</reference>
<dbReference type="InterPro" id="IPR054209">
    <property type="entry name" value="DUF6916"/>
</dbReference>
<name>A0ABX7B4N4_9PROT</name>
<protein>
    <recommendedName>
        <fullName evidence="1">DUF6916 domain-containing protein</fullName>
    </recommendedName>
</protein>
<accession>A0ABX7B4N4</accession>
<sequence length="99" mass="11327">MSFWNPIDIDYFKKQLGNVFIAAAIPRPVELRLIRIREGEEDLETANIPFTLTFANPSEERLSPGIYHLTSEDGREISYVPLIPVACTKPIQQYLAEFT</sequence>
<evidence type="ECO:0000313" key="3">
    <source>
        <dbReference type="Proteomes" id="UP000595197"/>
    </source>
</evidence>
<dbReference type="Pfam" id="PF21880">
    <property type="entry name" value="DUF6916"/>
    <property type="match status" value="1"/>
</dbReference>
<gene>
    <name evidence="2" type="ORF">IGS68_22600</name>
</gene>